<evidence type="ECO:0008006" key="4">
    <source>
        <dbReference type="Google" id="ProtNLM"/>
    </source>
</evidence>
<reference evidence="2" key="2">
    <citation type="submission" date="2021-09" db="EMBL/GenBank/DDBJ databases">
        <authorList>
            <person name="Jia N."/>
            <person name="Wang J."/>
            <person name="Shi W."/>
            <person name="Du L."/>
            <person name="Sun Y."/>
            <person name="Zhan W."/>
            <person name="Jiang J."/>
            <person name="Wang Q."/>
            <person name="Zhang B."/>
            <person name="Ji P."/>
            <person name="Sakyi L.B."/>
            <person name="Cui X."/>
            <person name="Yuan T."/>
            <person name="Jiang B."/>
            <person name="Yang W."/>
            <person name="Lam T.T.-Y."/>
            <person name="Chang Q."/>
            <person name="Ding S."/>
            <person name="Wang X."/>
            <person name="Zhu J."/>
            <person name="Ruan X."/>
            <person name="Zhao L."/>
            <person name="Wei J."/>
            <person name="Que T."/>
            <person name="Du C."/>
            <person name="Cheng J."/>
            <person name="Dai P."/>
            <person name="Han X."/>
            <person name="Huang E."/>
            <person name="Gao Y."/>
            <person name="Liu J."/>
            <person name="Shao H."/>
            <person name="Ye R."/>
            <person name="Li L."/>
            <person name="Wei W."/>
            <person name="Wang X."/>
            <person name="Wang C."/>
            <person name="Huo Q."/>
            <person name="Li W."/>
            <person name="Guo W."/>
            <person name="Chen H."/>
            <person name="Chen S."/>
            <person name="Zhou L."/>
            <person name="Zhou L."/>
            <person name="Ni X."/>
            <person name="Tian J."/>
            <person name="Zhou Y."/>
            <person name="Sheng Y."/>
            <person name="Liu T."/>
            <person name="Pan Y."/>
            <person name="Xia L."/>
            <person name="Li J."/>
            <person name="Zhao F."/>
            <person name="Cao W."/>
        </authorList>
    </citation>
    <scope>NUCLEOTIDE SEQUENCE</scope>
    <source>
        <strain evidence="2">Rsan-2018</strain>
        <tissue evidence="2">Larvae</tissue>
    </source>
</reference>
<protein>
    <recommendedName>
        <fullName evidence="4">Reverse transcriptase domain-containing protein</fullName>
    </recommendedName>
</protein>
<organism evidence="2 3">
    <name type="scientific">Rhipicephalus sanguineus</name>
    <name type="common">Brown dog tick</name>
    <name type="synonym">Ixodes sanguineus</name>
    <dbReference type="NCBI Taxonomy" id="34632"/>
    <lineage>
        <taxon>Eukaryota</taxon>
        <taxon>Metazoa</taxon>
        <taxon>Ecdysozoa</taxon>
        <taxon>Arthropoda</taxon>
        <taxon>Chelicerata</taxon>
        <taxon>Arachnida</taxon>
        <taxon>Acari</taxon>
        <taxon>Parasitiformes</taxon>
        <taxon>Ixodida</taxon>
        <taxon>Ixodoidea</taxon>
        <taxon>Ixodidae</taxon>
        <taxon>Rhipicephalinae</taxon>
        <taxon>Rhipicephalus</taxon>
        <taxon>Rhipicephalus</taxon>
    </lineage>
</organism>
<sequence length="470" mass="52314">MLPVDKRYPTQCSLYADDVALWVRGPRRNLTAIRRSLQCSLDAVTSFFKTIGLIVSPTKTEALLIHPRVAAWRAIPKLVLGDRPIPWSKAVTYLGLRIDHRLTWIPAVKLATFKATSVQTALYQGAAKAVKTYALPLVQLAQHRKELLQRQHRMAIRRFMGLPRQLPVAASLAEAQTWPLSLLMLRQALHHVDHLHKAPGGDALLRRLPPSTTPVASERAFGAGQPQQKANTGVRAPSVIVAKLHDRLRGHLLVFTNGSLLVMACCSCGAITNASATTSATRAYRFGDVMAGPLSSSWRASSTRLVGDTMRLRTWDPASGPRLLLDDIAGKRLCHPRTTSSELSLASDPERQQWCLVPAAFPVRPPSLLRMLRTGPHTLNFPSRDSTYINHRDIIAAFSGSGGMIAMTPTHHAPLFFAQNDQQPREAKRQRREETQKKNDVMERILTNVEKQTELMGKMFDFCMRFADDT</sequence>
<reference evidence="2" key="1">
    <citation type="journal article" date="2020" name="Cell">
        <title>Large-Scale Comparative Analyses of Tick Genomes Elucidate Their Genetic Diversity and Vector Capacities.</title>
        <authorList>
            <consortium name="Tick Genome and Microbiome Consortium (TIGMIC)"/>
            <person name="Jia N."/>
            <person name="Wang J."/>
            <person name="Shi W."/>
            <person name="Du L."/>
            <person name="Sun Y."/>
            <person name="Zhan W."/>
            <person name="Jiang J.F."/>
            <person name="Wang Q."/>
            <person name="Zhang B."/>
            <person name="Ji P."/>
            <person name="Bell-Sakyi L."/>
            <person name="Cui X.M."/>
            <person name="Yuan T.T."/>
            <person name="Jiang B.G."/>
            <person name="Yang W.F."/>
            <person name="Lam T.T."/>
            <person name="Chang Q.C."/>
            <person name="Ding S.J."/>
            <person name="Wang X.J."/>
            <person name="Zhu J.G."/>
            <person name="Ruan X.D."/>
            <person name="Zhao L."/>
            <person name="Wei J.T."/>
            <person name="Ye R.Z."/>
            <person name="Que T.C."/>
            <person name="Du C.H."/>
            <person name="Zhou Y.H."/>
            <person name="Cheng J.X."/>
            <person name="Dai P.F."/>
            <person name="Guo W.B."/>
            <person name="Han X.H."/>
            <person name="Huang E.J."/>
            <person name="Li L.F."/>
            <person name="Wei W."/>
            <person name="Gao Y.C."/>
            <person name="Liu J.Z."/>
            <person name="Shao H.Z."/>
            <person name="Wang X."/>
            <person name="Wang C.C."/>
            <person name="Yang T.C."/>
            <person name="Huo Q.B."/>
            <person name="Li W."/>
            <person name="Chen H.Y."/>
            <person name="Chen S.E."/>
            <person name="Zhou L.G."/>
            <person name="Ni X.B."/>
            <person name="Tian J.H."/>
            <person name="Sheng Y."/>
            <person name="Liu T."/>
            <person name="Pan Y.S."/>
            <person name="Xia L.Y."/>
            <person name="Li J."/>
            <person name="Zhao F."/>
            <person name="Cao W.C."/>
        </authorList>
    </citation>
    <scope>NUCLEOTIDE SEQUENCE</scope>
    <source>
        <strain evidence="2">Rsan-2018</strain>
    </source>
</reference>
<feature type="coiled-coil region" evidence="1">
    <location>
        <begin position="425"/>
        <end position="452"/>
    </location>
</feature>
<evidence type="ECO:0000313" key="3">
    <source>
        <dbReference type="Proteomes" id="UP000821837"/>
    </source>
</evidence>
<keyword evidence="1" id="KW-0175">Coiled coil</keyword>
<evidence type="ECO:0000256" key="1">
    <source>
        <dbReference type="SAM" id="Coils"/>
    </source>
</evidence>
<proteinExistence type="predicted"/>
<accession>A0A9D4PDG4</accession>
<dbReference type="EMBL" id="JABSTV010001255">
    <property type="protein sequence ID" value="KAH7936102.1"/>
    <property type="molecule type" value="Genomic_DNA"/>
</dbReference>
<comment type="caution">
    <text evidence="2">The sequence shown here is derived from an EMBL/GenBank/DDBJ whole genome shotgun (WGS) entry which is preliminary data.</text>
</comment>
<name>A0A9D4PDG4_RHISA</name>
<gene>
    <name evidence="2" type="ORF">HPB52_018302</name>
</gene>
<dbReference type="VEuPathDB" id="VectorBase:RSAN_028879"/>
<dbReference type="VEuPathDB" id="VectorBase:RSAN_042713"/>
<keyword evidence="3" id="KW-1185">Reference proteome</keyword>
<evidence type="ECO:0000313" key="2">
    <source>
        <dbReference type="EMBL" id="KAH7936102.1"/>
    </source>
</evidence>
<dbReference type="Proteomes" id="UP000821837">
    <property type="component" value="Unassembled WGS sequence"/>
</dbReference>
<dbReference type="AlphaFoldDB" id="A0A9D4PDG4"/>